<sequence length="662" mass="76141">MFFQHNVSLYICLFRIDLVRNTLKSNERLGQEGNKNADNESCNSVLDSVSFLPLPYLNFLLKLVISEEYITHQDSRTAPTISIHSFDAEISSLSQSMLEPCVRHRTFTSRHLKGGSNIRSKIRKPTIYFTQNDSKAVFTWRNTLKDADFVISEEISEPGYLRLVPVKPAVWEGCHLALVEDTIYLKQTIASCKPFTTLSLIASTATIGFSCLWPAKAEEWITRKRQNNLPSSADIERIVSLGCKIVPATIGNDLEWEYSFHTNERVFFTGIITKEQRNLLLLLTSIIDHLHDLNNIEYDDILTSVYLYACEEIPNITWLENPSFCFCKIIEMIIDGLREKFLPNYFMRCKNILKGRSHIDLERLLEPLEILRSNPLSCLHFLFDGYEYSGTEFGIIFNAIICDFRAVGSETEITQRFEKFVVNFPQRKSDMRDPDQDVYQNERMTQVHHGMNSCKVLSLFEQIFASFEPVKMWSALLTMSRMMGQPLTQLISYQHESVNSVEIFGPDFAALFGDIQIPKTCSYGINMICFVSSFAKLIFVIWPLDKAMAVGLRYFLLHKAHETQSVLPDLNDLSHFSVQEQCMSIMMFLSLYVVFVTDLYRLLYNVAVRLHETDLLVDMIGPLERFCCLIGTPNQYEVLADFCQLIGDDNETRQARSRALRA</sequence>
<dbReference type="Gene3D" id="1.10.1410.40">
    <property type="match status" value="1"/>
</dbReference>
<dbReference type="Proteomes" id="UP001634394">
    <property type="component" value="Unassembled WGS sequence"/>
</dbReference>
<accession>A0ABD3XGE3</accession>
<protein>
    <submittedName>
        <fullName evidence="1">Uncharacterized protein</fullName>
    </submittedName>
</protein>
<comment type="caution">
    <text evidence="1">The sequence shown here is derived from an EMBL/GenBank/DDBJ whole genome shotgun (WGS) entry which is preliminary data.</text>
</comment>
<dbReference type="EMBL" id="JBJQND010000002">
    <property type="protein sequence ID" value="KAL3884686.1"/>
    <property type="molecule type" value="Genomic_DNA"/>
</dbReference>
<proteinExistence type="predicted"/>
<gene>
    <name evidence="1" type="ORF">ACJMK2_024801</name>
</gene>
<name>A0ABD3XGE3_SINWO</name>
<dbReference type="InterPro" id="IPR024810">
    <property type="entry name" value="MAB21L/cGLR"/>
</dbReference>
<dbReference type="SMART" id="SM01265">
    <property type="entry name" value="Mab-21"/>
    <property type="match status" value="1"/>
</dbReference>
<dbReference type="PANTHER" id="PTHR10656:SF69">
    <property type="entry name" value="MAB-21-LIKE HHH_H2TH-LIKE DOMAIN-CONTAINING PROTEIN"/>
    <property type="match status" value="1"/>
</dbReference>
<keyword evidence="2" id="KW-1185">Reference proteome</keyword>
<organism evidence="1 2">
    <name type="scientific">Sinanodonta woodiana</name>
    <name type="common">Chinese pond mussel</name>
    <name type="synonym">Anodonta woodiana</name>
    <dbReference type="NCBI Taxonomy" id="1069815"/>
    <lineage>
        <taxon>Eukaryota</taxon>
        <taxon>Metazoa</taxon>
        <taxon>Spiralia</taxon>
        <taxon>Lophotrochozoa</taxon>
        <taxon>Mollusca</taxon>
        <taxon>Bivalvia</taxon>
        <taxon>Autobranchia</taxon>
        <taxon>Heteroconchia</taxon>
        <taxon>Palaeoheterodonta</taxon>
        <taxon>Unionida</taxon>
        <taxon>Unionoidea</taxon>
        <taxon>Unionidae</taxon>
        <taxon>Unioninae</taxon>
        <taxon>Sinanodonta</taxon>
    </lineage>
</organism>
<dbReference type="AlphaFoldDB" id="A0ABD3XGE3"/>
<evidence type="ECO:0000313" key="1">
    <source>
        <dbReference type="EMBL" id="KAL3884686.1"/>
    </source>
</evidence>
<dbReference type="PANTHER" id="PTHR10656">
    <property type="entry name" value="CELL FATE DETERMINING PROTEIN MAB21-RELATED"/>
    <property type="match status" value="1"/>
</dbReference>
<reference evidence="1 2" key="1">
    <citation type="submission" date="2024-11" db="EMBL/GenBank/DDBJ databases">
        <title>Chromosome-level genome assembly of the freshwater bivalve Anodonta woodiana.</title>
        <authorList>
            <person name="Chen X."/>
        </authorList>
    </citation>
    <scope>NUCLEOTIDE SEQUENCE [LARGE SCALE GENOMIC DNA]</scope>
    <source>
        <strain evidence="1">MN2024</strain>
        <tissue evidence="1">Gills</tissue>
    </source>
</reference>
<evidence type="ECO:0000313" key="2">
    <source>
        <dbReference type="Proteomes" id="UP001634394"/>
    </source>
</evidence>